<feature type="domain" description="Signal transduction histidine kinase osmosensitive K+ channel sensor N-terminal" evidence="4">
    <location>
        <begin position="20"/>
        <end position="228"/>
    </location>
</feature>
<dbReference type="PANTHER" id="PTHR45569">
    <property type="entry name" value="SENSOR PROTEIN KDPD"/>
    <property type="match status" value="1"/>
</dbReference>
<dbReference type="InterPro" id="IPR027417">
    <property type="entry name" value="P-loop_NTPase"/>
</dbReference>
<evidence type="ECO:0000313" key="5">
    <source>
        <dbReference type="EMBL" id="AZI20831.1"/>
    </source>
</evidence>
<dbReference type="Gene3D" id="3.40.50.300">
    <property type="entry name" value="P-loop containing nucleotide triphosphate hydrolases"/>
    <property type="match status" value="1"/>
</dbReference>
<keyword evidence="2" id="KW-0418">Kinase</keyword>
<dbReference type="AlphaFoldDB" id="A0A3G8WWW6"/>
<dbReference type="Proteomes" id="UP000282297">
    <property type="component" value="Chromosome"/>
</dbReference>
<evidence type="ECO:0000256" key="2">
    <source>
        <dbReference type="ARBA" id="ARBA00022777"/>
    </source>
</evidence>
<accession>A0A3G8WWW6</accession>
<gene>
    <name evidence="5" type="ORF">EIH08_09050</name>
</gene>
<dbReference type="GO" id="GO:0005886">
    <property type="term" value="C:plasma membrane"/>
    <property type="evidence" value="ECO:0007669"/>
    <property type="project" value="TreeGrafter"/>
</dbReference>
<sequence length="382" mass="43439">MEEARKSADYFLELIQKSRKGKFKIYIGMSAGVGKTYRMLQEAHALLRNKVDVKIGYIEPHDRPETIALVSGIPQIPRKSVFYKGKQLEEMDLQAILNAHPEVVLVDELAHSNIEGSKNKKRWQDVLELLDAGINVISAMNIQHIESLNETVKKITGIEVTERVPDKILALADEVVNIDLTADELITRLQEGKIYRQEKIQQALNNFFKSEHILQLRELALKEVATHVEKKVEAVMDNPQNFRKEKLLACISSNYENAKHVIRKTARLASYYNSLWTVIYIQTPEENPNKIALDKQRHLINNLNLAHELGAKVIQQKGNNIANALIDYVKNNGITTLCVGKPHFNYLQNLTGVAWFNTLITKMSENNVDIIILSKNTKSTVI</sequence>
<dbReference type="PANTHER" id="PTHR45569:SF1">
    <property type="entry name" value="SENSOR PROTEIN KDPD"/>
    <property type="match status" value="1"/>
</dbReference>
<evidence type="ECO:0000256" key="3">
    <source>
        <dbReference type="ARBA" id="ARBA00023012"/>
    </source>
</evidence>
<reference evidence="6" key="1">
    <citation type="submission" date="2018-11" db="EMBL/GenBank/DDBJ databases">
        <title>Proposal to divide the Flavobacteriaceae and reorganize its genera based on Amino Acid Identity values calculated from whole genome sequences.</title>
        <authorList>
            <person name="Nicholson A.C."/>
            <person name="Gulvik C.A."/>
            <person name="Whitney A.M."/>
            <person name="Humrighouse B.W."/>
            <person name="Bell M."/>
            <person name="Holmes B."/>
            <person name="Steigerwalt A.B."/>
            <person name="Villarma A."/>
            <person name="Sheth M."/>
            <person name="Batra D."/>
            <person name="Pryor J."/>
            <person name="Bernardet J.-F."/>
            <person name="Hugo C."/>
            <person name="Kampfer P."/>
            <person name="Newman J.D."/>
            <person name="McQuiston J.R."/>
        </authorList>
    </citation>
    <scope>NUCLEOTIDE SEQUENCE [LARGE SCALE GENOMIC DNA]</scope>
    <source>
        <strain evidence="6">H4753</strain>
    </source>
</reference>
<evidence type="ECO:0000259" key="4">
    <source>
        <dbReference type="Pfam" id="PF02702"/>
    </source>
</evidence>
<dbReference type="InterPro" id="IPR003852">
    <property type="entry name" value="Sig_transdc_His_kinase_KdpD_N"/>
</dbReference>
<keyword evidence="3" id="KW-0902">Two-component regulatory system</keyword>
<dbReference type="FunFam" id="3.40.50.300:FF:000483">
    <property type="entry name" value="Sensor histidine kinase KdpD"/>
    <property type="match status" value="1"/>
</dbReference>
<evidence type="ECO:0000256" key="1">
    <source>
        <dbReference type="ARBA" id="ARBA00022679"/>
    </source>
</evidence>
<dbReference type="GO" id="GO:0005737">
    <property type="term" value="C:cytoplasm"/>
    <property type="evidence" value="ECO:0007669"/>
    <property type="project" value="UniProtKB-ARBA"/>
</dbReference>
<protein>
    <submittedName>
        <fullName evidence="5">Sensor protein KdpD</fullName>
    </submittedName>
</protein>
<dbReference type="Pfam" id="PF02702">
    <property type="entry name" value="KdpD"/>
    <property type="match status" value="1"/>
</dbReference>
<organism evidence="5 6">
    <name type="scientific">Chryseobacterium taklimakanense</name>
    <dbReference type="NCBI Taxonomy" id="536441"/>
    <lineage>
        <taxon>Bacteria</taxon>
        <taxon>Pseudomonadati</taxon>
        <taxon>Bacteroidota</taxon>
        <taxon>Flavobacteriia</taxon>
        <taxon>Flavobacteriales</taxon>
        <taxon>Weeksellaceae</taxon>
        <taxon>Chryseobacterium group</taxon>
        <taxon>Chryseobacterium</taxon>
    </lineage>
</organism>
<dbReference type="RefSeq" id="WP_124785011.1">
    <property type="nucleotide sequence ID" value="NZ_CP034171.1"/>
</dbReference>
<keyword evidence="1" id="KW-0808">Transferase</keyword>
<dbReference type="GO" id="GO:0000155">
    <property type="term" value="F:phosphorelay sensor kinase activity"/>
    <property type="evidence" value="ECO:0007669"/>
    <property type="project" value="InterPro"/>
</dbReference>
<name>A0A3G8WWW6_9FLAO</name>
<dbReference type="SUPFAM" id="SSF52540">
    <property type="entry name" value="P-loop containing nucleoside triphosphate hydrolases"/>
    <property type="match status" value="1"/>
</dbReference>
<dbReference type="InterPro" id="IPR052023">
    <property type="entry name" value="Histidine_kinase_KdpD"/>
</dbReference>
<dbReference type="EMBL" id="CP034171">
    <property type="protein sequence ID" value="AZI20831.1"/>
    <property type="molecule type" value="Genomic_DNA"/>
</dbReference>
<evidence type="ECO:0000313" key="6">
    <source>
        <dbReference type="Proteomes" id="UP000282297"/>
    </source>
</evidence>
<proteinExistence type="predicted"/>